<dbReference type="Pfam" id="PF00149">
    <property type="entry name" value="Metallophos"/>
    <property type="match status" value="1"/>
</dbReference>
<keyword evidence="2" id="KW-1133">Transmembrane helix</keyword>
<dbReference type="InterPro" id="IPR015914">
    <property type="entry name" value="PAPs_N"/>
</dbReference>
<dbReference type="GO" id="GO:0003993">
    <property type="term" value="F:acid phosphatase activity"/>
    <property type="evidence" value="ECO:0007669"/>
    <property type="project" value="InterPro"/>
</dbReference>
<dbReference type="AlphaFoldDB" id="A0A8J7W8F1"/>
<reference evidence="5" key="1">
    <citation type="submission" date="2014-12" db="EMBL/GenBank/DDBJ databases">
        <authorList>
            <person name="Huang H.-H."/>
            <person name="Chen S.-C."/>
            <person name="Lai M.-C."/>
        </authorList>
    </citation>
    <scope>NUCLEOTIDE SEQUENCE</scope>
    <source>
        <strain evidence="5">K1F9705b</strain>
    </source>
</reference>
<dbReference type="InterPro" id="IPR029052">
    <property type="entry name" value="Metallo-depent_PP-like"/>
</dbReference>
<dbReference type="CDD" id="cd00063">
    <property type="entry name" value="FN3"/>
    <property type="match status" value="1"/>
</dbReference>
<feature type="domain" description="Purple acid phosphatase N-terminal" evidence="4">
    <location>
        <begin position="16"/>
        <end position="92"/>
    </location>
</feature>
<keyword evidence="2" id="KW-0812">Transmembrane</keyword>
<dbReference type="Proteomes" id="UP000730161">
    <property type="component" value="Unassembled WGS sequence"/>
</dbReference>
<sequence length="397" mass="44878">MGLTNNNPDIYGPFVTGTTEKEAVISWMSNEQETFRLEYTKEPLSGSWHRQNSTVVGDGIYRVLLSDLTPATTYHYRIGTPHKISPGYQFRTFGDDEFTFIIYGDTRAQRPFFTQMERHRLVAERIASEPDLLFVIHTGDFINDHEADTDGWNEFFHVAEPYLSGTTLIPTIGNHDGPPGRFRDIFGIPEWYSVDAGGVHLIVLDSNDWAWPVMDEQTEWLRSELTGPATWRIISFHHPPHTSDRRHPGGNLAIRNQWGQLFDSHGVDMVVSAHVHAYERYIINNTQYIVIGTGGAPTYSLTEEKEDGHITSLEHTLGYLRIAVTEETMTAAFVPVARISPDNKDILEIYPEGTTFEMFTLSQESKAVEAPSGGWIAVAALLTAICIFVRTNRSEKR</sequence>
<evidence type="ECO:0000256" key="1">
    <source>
        <dbReference type="ARBA" id="ARBA00022729"/>
    </source>
</evidence>
<dbReference type="PANTHER" id="PTHR45867">
    <property type="entry name" value="PURPLE ACID PHOSPHATASE"/>
    <property type="match status" value="1"/>
</dbReference>
<accession>A0A8J7W8F1</accession>
<dbReference type="Gene3D" id="3.60.21.10">
    <property type="match status" value="1"/>
</dbReference>
<dbReference type="EMBL" id="JWHL01000001">
    <property type="protein sequence ID" value="MBR1368047.1"/>
    <property type="molecule type" value="Genomic_DNA"/>
</dbReference>
<feature type="domain" description="Calcineurin-like phosphoesterase" evidence="3">
    <location>
        <begin position="121"/>
        <end position="278"/>
    </location>
</feature>
<dbReference type="Gene3D" id="2.60.40.380">
    <property type="entry name" value="Purple acid phosphatase-like, N-terminal"/>
    <property type="match status" value="1"/>
</dbReference>
<dbReference type="SUPFAM" id="SSF56300">
    <property type="entry name" value="Metallo-dependent phosphatases"/>
    <property type="match status" value="1"/>
</dbReference>
<dbReference type="InterPro" id="IPR004843">
    <property type="entry name" value="Calcineurin-like_PHP"/>
</dbReference>
<dbReference type="PANTHER" id="PTHR45867:SF3">
    <property type="entry name" value="ACID PHOSPHATASE TYPE 7"/>
    <property type="match status" value="1"/>
</dbReference>
<name>A0A8J7W8F1_9EURY</name>
<dbReference type="SUPFAM" id="SSF49363">
    <property type="entry name" value="Purple acid phosphatase, N-terminal domain"/>
    <property type="match status" value="1"/>
</dbReference>
<dbReference type="Pfam" id="PF16656">
    <property type="entry name" value="Pur_ac_phosph_N"/>
    <property type="match status" value="1"/>
</dbReference>
<evidence type="ECO:0000256" key="2">
    <source>
        <dbReference type="SAM" id="Phobius"/>
    </source>
</evidence>
<comment type="caution">
    <text evidence="5">The sequence shown here is derived from an EMBL/GenBank/DDBJ whole genome shotgun (WGS) entry which is preliminary data.</text>
</comment>
<evidence type="ECO:0000259" key="3">
    <source>
        <dbReference type="Pfam" id="PF00149"/>
    </source>
</evidence>
<keyword evidence="6" id="KW-1185">Reference proteome</keyword>
<evidence type="ECO:0000313" key="5">
    <source>
        <dbReference type="EMBL" id="MBR1368047.1"/>
    </source>
</evidence>
<evidence type="ECO:0008006" key="7">
    <source>
        <dbReference type="Google" id="ProtNLM"/>
    </source>
</evidence>
<feature type="transmembrane region" description="Helical" evidence="2">
    <location>
        <begin position="372"/>
        <end position="389"/>
    </location>
</feature>
<dbReference type="InterPro" id="IPR003961">
    <property type="entry name" value="FN3_dom"/>
</dbReference>
<proteinExistence type="predicted"/>
<gene>
    <name evidence="5" type="ORF">RJ53_00470</name>
</gene>
<protein>
    <recommendedName>
        <fullName evidence="7">Metallophosphoesterase</fullName>
    </recommendedName>
</protein>
<evidence type="ECO:0000259" key="4">
    <source>
        <dbReference type="Pfam" id="PF16656"/>
    </source>
</evidence>
<dbReference type="GO" id="GO:0046872">
    <property type="term" value="F:metal ion binding"/>
    <property type="evidence" value="ECO:0007669"/>
    <property type="project" value="InterPro"/>
</dbReference>
<keyword evidence="1" id="KW-0732">Signal</keyword>
<keyword evidence="2" id="KW-0472">Membrane</keyword>
<evidence type="ECO:0000313" key="6">
    <source>
        <dbReference type="Proteomes" id="UP000730161"/>
    </source>
</evidence>
<organism evidence="5 6">
    <name type="scientific">Methanocalculus chunghsingensis</name>
    <dbReference type="NCBI Taxonomy" id="156457"/>
    <lineage>
        <taxon>Archaea</taxon>
        <taxon>Methanobacteriati</taxon>
        <taxon>Methanobacteriota</taxon>
        <taxon>Stenosarchaea group</taxon>
        <taxon>Methanomicrobia</taxon>
        <taxon>Methanomicrobiales</taxon>
        <taxon>Methanocalculaceae</taxon>
        <taxon>Methanocalculus</taxon>
    </lineage>
</organism>
<dbReference type="InterPro" id="IPR008963">
    <property type="entry name" value="Purple_acid_Pase-like_N"/>
</dbReference>